<dbReference type="InterPro" id="IPR006527">
    <property type="entry name" value="F-box-assoc_dom_typ1"/>
</dbReference>
<reference evidence="2" key="3">
    <citation type="submission" date="2022-06" db="UniProtKB">
        <authorList>
            <consortium name="EnsemblPlants"/>
        </authorList>
    </citation>
    <scope>IDENTIFICATION</scope>
</reference>
<dbReference type="PANTHER" id="PTHR31672:SF13">
    <property type="entry name" value="F-BOX PROTEIN CPR30-LIKE"/>
    <property type="match status" value="1"/>
</dbReference>
<evidence type="ECO:0000313" key="2">
    <source>
        <dbReference type="EnsemblPlants" id="TuG1812G0700000955.01.T01.cds374317"/>
    </source>
</evidence>
<organism evidence="2 3">
    <name type="scientific">Triticum urartu</name>
    <name type="common">Red wild einkorn</name>
    <name type="synonym">Crithodium urartu</name>
    <dbReference type="NCBI Taxonomy" id="4572"/>
    <lineage>
        <taxon>Eukaryota</taxon>
        <taxon>Viridiplantae</taxon>
        <taxon>Streptophyta</taxon>
        <taxon>Embryophyta</taxon>
        <taxon>Tracheophyta</taxon>
        <taxon>Spermatophyta</taxon>
        <taxon>Magnoliopsida</taxon>
        <taxon>Liliopsida</taxon>
        <taxon>Poales</taxon>
        <taxon>Poaceae</taxon>
        <taxon>BOP clade</taxon>
        <taxon>Pooideae</taxon>
        <taxon>Triticodae</taxon>
        <taxon>Triticeae</taxon>
        <taxon>Triticinae</taxon>
        <taxon>Triticum</taxon>
    </lineage>
</organism>
<evidence type="ECO:0000259" key="1">
    <source>
        <dbReference type="Pfam" id="PF07734"/>
    </source>
</evidence>
<evidence type="ECO:0000313" key="3">
    <source>
        <dbReference type="Proteomes" id="UP000015106"/>
    </source>
</evidence>
<dbReference type="AlphaFoldDB" id="A0A8R7QW42"/>
<dbReference type="Pfam" id="PF07734">
    <property type="entry name" value="FBA_1"/>
    <property type="match status" value="1"/>
</dbReference>
<sequence>MPHSRRFASLDSCLNDLKLACQMQQLHRRVVSSKPCHGLLLMAHNNYGVHVCNPVTGAHVFHCSLPFEQPSDAAAAHPGCVGLGYDLLREEHIIMVLAYKSRNFDTGSYTMECSIRRLTDCMTKKVAPSPPIPVTVDVPPVYAGGKMYWMGESRFSAGCSSVLVFDICSKAFNVLPAPRTMGDSGRMLVAELARQIRVVHICPNTETMTIWRKRELVTLDDGQGWTIEHWIQLGQWPEFSLRTAARLVIPLAVDDAGRILLDTGRALGYYDPRNQTLETVFPTSSLQHSCPRFFSAVLCEDSLVRPYGRQRQYYGT</sequence>
<dbReference type="InterPro" id="IPR017451">
    <property type="entry name" value="F-box-assoc_interact_dom"/>
</dbReference>
<dbReference type="Proteomes" id="UP000015106">
    <property type="component" value="Chromosome 7"/>
</dbReference>
<reference evidence="3" key="1">
    <citation type="journal article" date="2013" name="Nature">
        <title>Draft genome of the wheat A-genome progenitor Triticum urartu.</title>
        <authorList>
            <person name="Ling H.Q."/>
            <person name="Zhao S."/>
            <person name="Liu D."/>
            <person name="Wang J."/>
            <person name="Sun H."/>
            <person name="Zhang C."/>
            <person name="Fan H."/>
            <person name="Li D."/>
            <person name="Dong L."/>
            <person name="Tao Y."/>
            <person name="Gao C."/>
            <person name="Wu H."/>
            <person name="Li Y."/>
            <person name="Cui Y."/>
            <person name="Guo X."/>
            <person name="Zheng S."/>
            <person name="Wang B."/>
            <person name="Yu K."/>
            <person name="Liang Q."/>
            <person name="Yang W."/>
            <person name="Lou X."/>
            <person name="Chen J."/>
            <person name="Feng M."/>
            <person name="Jian J."/>
            <person name="Zhang X."/>
            <person name="Luo G."/>
            <person name="Jiang Y."/>
            <person name="Liu J."/>
            <person name="Wang Z."/>
            <person name="Sha Y."/>
            <person name="Zhang B."/>
            <person name="Wu H."/>
            <person name="Tang D."/>
            <person name="Shen Q."/>
            <person name="Xue P."/>
            <person name="Zou S."/>
            <person name="Wang X."/>
            <person name="Liu X."/>
            <person name="Wang F."/>
            <person name="Yang Y."/>
            <person name="An X."/>
            <person name="Dong Z."/>
            <person name="Zhang K."/>
            <person name="Zhang X."/>
            <person name="Luo M.C."/>
            <person name="Dvorak J."/>
            <person name="Tong Y."/>
            <person name="Wang J."/>
            <person name="Yang H."/>
            <person name="Li Z."/>
            <person name="Wang D."/>
            <person name="Zhang A."/>
            <person name="Wang J."/>
        </authorList>
    </citation>
    <scope>NUCLEOTIDE SEQUENCE</scope>
    <source>
        <strain evidence="3">cv. G1812</strain>
    </source>
</reference>
<feature type="domain" description="F-box associated beta-propeller type 1" evidence="1">
    <location>
        <begin position="32"/>
        <end position="211"/>
    </location>
</feature>
<dbReference type="NCBIfam" id="TIGR01640">
    <property type="entry name" value="F_box_assoc_1"/>
    <property type="match status" value="1"/>
</dbReference>
<name>A0A8R7QW42_TRIUA</name>
<dbReference type="InterPro" id="IPR050796">
    <property type="entry name" value="SCF_F-box_component"/>
</dbReference>
<reference evidence="2" key="2">
    <citation type="submission" date="2018-03" db="EMBL/GenBank/DDBJ databases">
        <title>The Triticum urartu genome reveals the dynamic nature of wheat genome evolution.</title>
        <authorList>
            <person name="Ling H."/>
            <person name="Ma B."/>
            <person name="Shi X."/>
            <person name="Liu H."/>
            <person name="Dong L."/>
            <person name="Sun H."/>
            <person name="Cao Y."/>
            <person name="Gao Q."/>
            <person name="Zheng S."/>
            <person name="Li Y."/>
            <person name="Yu Y."/>
            <person name="Du H."/>
            <person name="Qi M."/>
            <person name="Li Y."/>
            <person name="Yu H."/>
            <person name="Cui Y."/>
            <person name="Wang N."/>
            <person name="Chen C."/>
            <person name="Wu H."/>
            <person name="Zhao Y."/>
            <person name="Zhang J."/>
            <person name="Li Y."/>
            <person name="Zhou W."/>
            <person name="Zhang B."/>
            <person name="Hu W."/>
            <person name="Eijk M."/>
            <person name="Tang J."/>
            <person name="Witsenboer H."/>
            <person name="Zhao S."/>
            <person name="Li Z."/>
            <person name="Zhang A."/>
            <person name="Wang D."/>
            <person name="Liang C."/>
        </authorList>
    </citation>
    <scope>NUCLEOTIDE SEQUENCE [LARGE SCALE GENOMIC DNA]</scope>
    <source>
        <strain evidence="2">cv. G1812</strain>
    </source>
</reference>
<dbReference type="PANTHER" id="PTHR31672">
    <property type="entry name" value="BNACNNG10540D PROTEIN"/>
    <property type="match status" value="1"/>
</dbReference>
<dbReference type="Gramene" id="TuG1812G0700000955.01.T01">
    <property type="protein sequence ID" value="TuG1812G0700000955.01.T01.cds374317"/>
    <property type="gene ID" value="TuG1812G0700000955.01"/>
</dbReference>
<keyword evidence="3" id="KW-1185">Reference proteome</keyword>
<accession>A0A8R7QW42</accession>
<proteinExistence type="predicted"/>
<dbReference type="EnsemblPlants" id="TuG1812G0700000955.01.T01">
    <property type="protein sequence ID" value="TuG1812G0700000955.01.T01.cds374317"/>
    <property type="gene ID" value="TuG1812G0700000955.01"/>
</dbReference>
<protein>
    <recommendedName>
        <fullName evidence="1">F-box associated beta-propeller type 1 domain-containing protein</fullName>
    </recommendedName>
</protein>